<feature type="transmembrane region" description="Helical" evidence="1">
    <location>
        <begin position="268"/>
        <end position="287"/>
    </location>
</feature>
<keyword evidence="1" id="KW-0472">Membrane</keyword>
<keyword evidence="1" id="KW-0812">Transmembrane</keyword>
<dbReference type="RefSeq" id="WP_196935536.1">
    <property type="nucleotide sequence ID" value="NZ_MU158698.1"/>
</dbReference>
<accession>A0A928YQ58</accession>
<comment type="caution">
    <text evidence="2">The sequence shown here is derived from an EMBL/GenBank/DDBJ whole genome shotgun (WGS) entry which is preliminary data.</text>
</comment>
<name>A0A928YQ58_9SPHI</name>
<protein>
    <submittedName>
        <fullName evidence="2">Uncharacterized protein</fullName>
    </submittedName>
</protein>
<feature type="transmembrane region" description="Helical" evidence="1">
    <location>
        <begin position="41"/>
        <end position="58"/>
    </location>
</feature>
<gene>
    <name evidence="2" type="ORF">C4F49_07945</name>
</gene>
<feature type="transmembrane region" description="Helical" evidence="1">
    <location>
        <begin position="7"/>
        <end position="29"/>
    </location>
</feature>
<evidence type="ECO:0000256" key="1">
    <source>
        <dbReference type="SAM" id="Phobius"/>
    </source>
</evidence>
<feature type="transmembrane region" description="Helical" evidence="1">
    <location>
        <begin position="78"/>
        <end position="97"/>
    </location>
</feature>
<evidence type="ECO:0000313" key="3">
    <source>
        <dbReference type="Proteomes" id="UP000616201"/>
    </source>
</evidence>
<keyword evidence="3" id="KW-1185">Reference proteome</keyword>
<dbReference type="AlphaFoldDB" id="A0A928YQ58"/>
<sequence length="301" mass="35512">MKKLKTYILPFLGWLFLAYLLCASIYILFLLKTENILPTKLFTIFIPLIIGAAIAFFARGKVLKNVENGRYIFRFRVVDIQFIAVFIFCLLIGFSQLSKSLYFNLANVLYLNTIDELPKYTQPPFLELGDWYADRQRAIPLHTFERGSLFNSDKVYVKTLFLLPVFSKEKAYESGAKAWLAFDYSSSMPFEEFVETNGKKQYDEFLSHFKKINVRAFRYFESYPENTLKRVYTELARTHSYFQSGYINIYQGMDTDRDLWAQYYVRQFLYYFIFVIIPLLIVSSLFVRTNHSDSHGNPYQA</sequence>
<reference evidence="2" key="1">
    <citation type="submission" date="2018-02" db="EMBL/GenBank/DDBJ databases">
        <authorList>
            <person name="Vasarhelyi B.M."/>
            <person name="Deshmukh S."/>
            <person name="Balint B."/>
            <person name="Kukolya J."/>
        </authorList>
    </citation>
    <scope>NUCLEOTIDE SEQUENCE</scope>
    <source>
        <strain evidence="2">KB22</strain>
    </source>
</reference>
<organism evidence="2 3">
    <name type="scientific">Sphingobacterium hungaricum</name>
    <dbReference type="NCBI Taxonomy" id="2082723"/>
    <lineage>
        <taxon>Bacteria</taxon>
        <taxon>Pseudomonadati</taxon>
        <taxon>Bacteroidota</taxon>
        <taxon>Sphingobacteriia</taxon>
        <taxon>Sphingobacteriales</taxon>
        <taxon>Sphingobacteriaceae</taxon>
        <taxon>Sphingobacterium</taxon>
    </lineage>
</organism>
<keyword evidence="1" id="KW-1133">Transmembrane helix</keyword>
<evidence type="ECO:0000313" key="2">
    <source>
        <dbReference type="EMBL" id="MBE8713609.1"/>
    </source>
</evidence>
<dbReference type="Proteomes" id="UP000616201">
    <property type="component" value="Unassembled WGS sequence"/>
</dbReference>
<dbReference type="EMBL" id="PRDK01000004">
    <property type="protein sequence ID" value="MBE8713609.1"/>
    <property type="molecule type" value="Genomic_DNA"/>
</dbReference>
<proteinExistence type="predicted"/>